<reference evidence="4 5" key="1">
    <citation type="submission" date="2017-04" db="EMBL/GenBank/DDBJ databases">
        <authorList>
            <person name="Afonso C.L."/>
            <person name="Miller P.J."/>
            <person name="Scott M.A."/>
            <person name="Spackman E."/>
            <person name="Goraichik I."/>
            <person name="Dimitrov K.M."/>
            <person name="Suarez D.L."/>
            <person name="Swayne D.E."/>
        </authorList>
    </citation>
    <scope>NUCLEOTIDE SEQUENCE [LARGE SCALE GENOMIC DNA]</scope>
    <source>
        <strain evidence="4 5">USBA 355</strain>
    </source>
</reference>
<dbReference type="STRING" id="560819.SAMN05428998_11270"/>
<keyword evidence="5" id="KW-1185">Reference proteome</keyword>
<dbReference type="Proteomes" id="UP000192917">
    <property type="component" value="Unassembled WGS sequence"/>
</dbReference>
<dbReference type="PANTHER" id="PTHR33542:SF3">
    <property type="entry name" value="SIROHYDROCHLORIN FERROCHELATASE, CHLOROPLASTIC"/>
    <property type="match status" value="1"/>
</dbReference>
<evidence type="ECO:0000256" key="2">
    <source>
        <dbReference type="ARBA" id="ARBA00023239"/>
    </source>
</evidence>
<dbReference type="InterPro" id="IPR050963">
    <property type="entry name" value="Sirohydro_Cobaltochel/CbiX"/>
</dbReference>
<name>A0A1Y6C4A2_9PROT</name>
<dbReference type="RefSeq" id="WP_085123604.1">
    <property type="nucleotide sequence ID" value="NZ_FWZX01000012.1"/>
</dbReference>
<dbReference type="AlphaFoldDB" id="A0A1Y6C4A2"/>
<evidence type="ECO:0000313" key="4">
    <source>
        <dbReference type="EMBL" id="SMF36291.1"/>
    </source>
</evidence>
<accession>A0A1Y6C4A2</accession>
<feature type="chain" id="PRO_5012034537" evidence="3">
    <location>
        <begin position="37"/>
        <end position="261"/>
    </location>
</feature>
<proteinExistence type="predicted"/>
<keyword evidence="2" id="KW-0456">Lyase</keyword>
<protein>
    <submittedName>
        <fullName evidence="4">CbiX protein</fullName>
    </submittedName>
</protein>
<dbReference type="InterPro" id="IPR002762">
    <property type="entry name" value="CbiX-like"/>
</dbReference>
<dbReference type="Gene3D" id="3.40.50.1400">
    <property type="match status" value="2"/>
</dbReference>
<evidence type="ECO:0000256" key="3">
    <source>
        <dbReference type="SAM" id="SignalP"/>
    </source>
</evidence>
<gene>
    <name evidence="4" type="ORF">SAMN05428998_11270</name>
</gene>
<keyword evidence="3" id="KW-0732">Signal</keyword>
<dbReference type="GO" id="GO:0016829">
    <property type="term" value="F:lyase activity"/>
    <property type="evidence" value="ECO:0007669"/>
    <property type="project" value="UniProtKB-KW"/>
</dbReference>
<dbReference type="EMBL" id="FWZX01000012">
    <property type="protein sequence ID" value="SMF36291.1"/>
    <property type="molecule type" value="Genomic_DNA"/>
</dbReference>
<dbReference type="Pfam" id="PF01903">
    <property type="entry name" value="CbiX"/>
    <property type="match status" value="1"/>
</dbReference>
<sequence length="261" mass="27148">MASAIAFPARRRPTRDPLRRWSLLLVAYGSAGPAGAAAEQAAVLRAKGRFAAVDDCALHGPATLEVALEGLPPGPSLLLPFLMAEGHTLDHLERRLREHPSGLLCAVGRPLGTLPGLAEVMAQRAAAICAGRRWLPGETGLLLVGHGARRHAASGASLRRQAARLADLGGFAEVATAFLEQAPGVVEAAAAMTARHRLALGFFADAGRHAGHDLPARLAETAGGIVYAGPVGQDEALAELLLREAEQTIGSASRAHDLERP</sequence>
<organism evidence="4 5">
    <name type="scientific">Tistlia consotensis USBA 355</name>
    <dbReference type="NCBI Taxonomy" id="560819"/>
    <lineage>
        <taxon>Bacteria</taxon>
        <taxon>Pseudomonadati</taxon>
        <taxon>Pseudomonadota</taxon>
        <taxon>Alphaproteobacteria</taxon>
        <taxon>Rhodospirillales</taxon>
        <taxon>Rhodovibrionaceae</taxon>
        <taxon>Tistlia</taxon>
    </lineage>
</organism>
<dbReference type="GO" id="GO:0046872">
    <property type="term" value="F:metal ion binding"/>
    <property type="evidence" value="ECO:0007669"/>
    <property type="project" value="UniProtKB-KW"/>
</dbReference>
<feature type="signal peptide" evidence="3">
    <location>
        <begin position="1"/>
        <end position="36"/>
    </location>
</feature>
<keyword evidence="1" id="KW-0479">Metal-binding</keyword>
<evidence type="ECO:0000313" key="5">
    <source>
        <dbReference type="Proteomes" id="UP000192917"/>
    </source>
</evidence>
<dbReference type="SUPFAM" id="SSF53800">
    <property type="entry name" value="Chelatase"/>
    <property type="match status" value="2"/>
</dbReference>
<dbReference type="PANTHER" id="PTHR33542">
    <property type="entry name" value="SIROHYDROCHLORIN FERROCHELATASE, CHLOROPLASTIC"/>
    <property type="match status" value="1"/>
</dbReference>
<evidence type="ECO:0000256" key="1">
    <source>
        <dbReference type="ARBA" id="ARBA00022723"/>
    </source>
</evidence>